<dbReference type="AlphaFoldDB" id="A0A2H0UIK3"/>
<dbReference type="PANTHER" id="PTHR20992">
    <property type="entry name" value="AT15442P-RELATED"/>
    <property type="match status" value="1"/>
</dbReference>
<gene>
    <name evidence="2" type="ORF">COU14_00300</name>
</gene>
<protein>
    <recommendedName>
        <fullName evidence="4">TIGR00341 family protein</fullName>
    </recommendedName>
</protein>
<evidence type="ECO:0000313" key="3">
    <source>
        <dbReference type="Proteomes" id="UP000229612"/>
    </source>
</evidence>
<accession>A0A2H0UIK3</accession>
<feature type="transmembrane region" description="Helical" evidence="1">
    <location>
        <begin position="157"/>
        <end position="177"/>
    </location>
</feature>
<evidence type="ECO:0000313" key="2">
    <source>
        <dbReference type="EMBL" id="PIR86210.1"/>
    </source>
</evidence>
<feature type="transmembrane region" description="Helical" evidence="1">
    <location>
        <begin position="88"/>
        <end position="108"/>
    </location>
</feature>
<sequence length="233" mass="24563">MFENLFSNLKEEDKNAAIENIIAHASPRIDFFLMLSLSLSMAVFGVLLGSPVILIGSMLIAPLLYPVLSLALGVIVSDAKLIARSFYTLAKSVGIGLSVGLVIGLLFAGASSIESISLATYVGGASSFMYSVVAVIAGFAAAFAITKPHLNETLPGVAIAVALVPPLANAGVGMSLFDWEMISSSLLLFTVNVIGIMFSAMIVFAMFKFSFKKTEAAEAVLKDEQEIKIEESA</sequence>
<proteinExistence type="predicted"/>
<keyword evidence="1" id="KW-0472">Membrane</keyword>
<evidence type="ECO:0008006" key="4">
    <source>
        <dbReference type="Google" id="ProtNLM"/>
    </source>
</evidence>
<evidence type="ECO:0000256" key="1">
    <source>
        <dbReference type="SAM" id="Phobius"/>
    </source>
</evidence>
<feature type="transmembrane region" description="Helical" evidence="1">
    <location>
        <begin position="183"/>
        <end position="207"/>
    </location>
</feature>
<dbReference type="PANTHER" id="PTHR20992:SF9">
    <property type="entry name" value="AT15442P-RELATED"/>
    <property type="match status" value="1"/>
</dbReference>
<organism evidence="2 3">
    <name type="scientific">Candidatus Kaiserbacteria bacterium CG10_big_fil_rev_8_21_14_0_10_44_10</name>
    <dbReference type="NCBI Taxonomy" id="1974606"/>
    <lineage>
        <taxon>Bacteria</taxon>
        <taxon>Candidatus Kaiseribacteriota</taxon>
    </lineage>
</organism>
<keyword evidence="1" id="KW-0812">Transmembrane</keyword>
<dbReference type="InterPro" id="IPR005240">
    <property type="entry name" value="DUF389"/>
</dbReference>
<comment type="caution">
    <text evidence="2">The sequence shown here is derived from an EMBL/GenBank/DDBJ whole genome shotgun (WGS) entry which is preliminary data.</text>
</comment>
<feature type="transmembrane region" description="Helical" evidence="1">
    <location>
        <begin position="128"/>
        <end position="145"/>
    </location>
</feature>
<dbReference type="Pfam" id="PF04087">
    <property type="entry name" value="DUF389"/>
    <property type="match status" value="1"/>
</dbReference>
<name>A0A2H0UIK3_9BACT</name>
<reference evidence="3" key="1">
    <citation type="submission" date="2017-09" db="EMBL/GenBank/DDBJ databases">
        <title>Depth-based differentiation of microbial function through sediment-hosted aquifers and enrichment of novel symbionts in the deep terrestrial subsurface.</title>
        <authorList>
            <person name="Probst A.J."/>
            <person name="Ladd B."/>
            <person name="Jarett J.K."/>
            <person name="Geller-Mcgrath D.E."/>
            <person name="Sieber C.M.K."/>
            <person name="Emerson J.B."/>
            <person name="Anantharaman K."/>
            <person name="Thomas B.C."/>
            <person name="Malmstrom R."/>
            <person name="Stieglmeier M."/>
            <person name="Klingl A."/>
            <person name="Woyke T."/>
            <person name="Ryan C.M."/>
            <person name="Banfield J.F."/>
        </authorList>
    </citation>
    <scope>NUCLEOTIDE SEQUENCE [LARGE SCALE GENOMIC DNA]</scope>
</reference>
<feature type="transmembrane region" description="Helical" evidence="1">
    <location>
        <begin position="31"/>
        <end position="48"/>
    </location>
</feature>
<dbReference type="Proteomes" id="UP000229612">
    <property type="component" value="Unassembled WGS sequence"/>
</dbReference>
<feature type="transmembrane region" description="Helical" evidence="1">
    <location>
        <begin position="54"/>
        <end position="76"/>
    </location>
</feature>
<keyword evidence="1" id="KW-1133">Transmembrane helix</keyword>
<dbReference type="EMBL" id="PFBG01000003">
    <property type="protein sequence ID" value="PIR86210.1"/>
    <property type="molecule type" value="Genomic_DNA"/>
</dbReference>